<accession>A0A5N6SUH6</accession>
<proteinExistence type="predicted"/>
<feature type="region of interest" description="Disordered" evidence="1">
    <location>
        <begin position="42"/>
        <end position="64"/>
    </location>
</feature>
<dbReference type="GeneID" id="43639016"/>
<evidence type="ECO:0000313" key="3">
    <source>
        <dbReference type="Proteomes" id="UP000325672"/>
    </source>
</evidence>
<dbReference type="EMBL" id="ML743582">
    <property type="protein sequence ID" value="KAE8136794.1"/>
    <property type="molecule type" value="Genomic_DNA"/>
</dbReference>
<feature type="compositionally biased region" description="Basic and acidic residues" evidence="1">
    <location>
        <begin position="44"/>
        <end position="58"/>
    </location>
</feature>
<gene>
    <name evidence="2" type="ORF">BDV38DRAFT_249145</name>
</gene>
<organism evidence="2 3">
    <name type="scientific">Aspergillus pseudotamarii</name>
    <dbReference type="NCBI Taxonomy" id="132259"/>
    <lineage>
        <taxon>Eukaryota</taxon>
        <taxon>Fungi</taxon>
        <taxon>Dikarya</taxon>
        <taxon>Ascomycota</taxon>
        <taxon>Pezizomycotina</taxon>
        <taxon>Eurotiomycetes</taxon>
        <taxon>Eurotiomycetidae</taxon>
        <taxon>Eurotiales</taxon>
        <taxon>Aspergillaceae</taxon>
        <taxon>Aspergillus</taxon>
        <taxon>Aspergillus subgen. Circumdati</taxon>
    </lineage>
</organism>
<sequence length="149" mass="16496">MAPSEYFIRLQKGIEGGFAPPTPSAILKLVKSADDSNIIINESIRPDGEPGMERKPQKTLDSSDEEVQDLVTELYEILQTLPLESPPGSEDIYRRDTSITWGSDDFEWCNGGPQGCTREESDVHPSEAEQSKFVRAIDIVRELVGMGTP</sequence>
<keyword evidence="3" id="KW-1185">Reference proteome</keyword>
<evidence type="ECO:0000256" key="1">
    <source>
        <dbReference type="SAM" id="MobiDB-lite"/>
    </source>
</evidence>
<protein>
    <submittedName>
        <fullName evidence="2">Uncharacterized protein</fullName>
    </submittedName>
</protein>
<dbReference type="AlphaFoldDB" id="A0A5N6SUH6"/>
<evidence type="ECO:0000313" key="2">
    <source>
        <dbReference type="EMBL" id="KAE8136794.1"/>
    </source>
</evidence>
<reference evidence="2 3" key="1">
    <citation type="submission" date="2019-04" db="EMBL/GenBank/DDBJ databases">
        <title>Friends and foes A comparative genomics study of 23 Aspergillus species from section Flavi.</title>
        <authorList>
            <consortium name="DOE Joint Genome Institute"/>
            <person name="Kjaerbolling I."/>
            <person name="Vesth T."/>
            <person name="Frisvad J.C."/>
            <person name="Nybo J.L."/>
            <person name="Theobald S."/>
            <person name="Kildgaard S."/>
            <person name="Isbrandt T."/>
            <person name="Kuo A."/>
            <person name="Sato A."/>
            <person name="Lyhne E.K."/>
            <person name="Kogle M.E."/>
            <person name="Wiebenga A."/>
            <person name="Kun R.S."/>
            <person name="Lubbers R.J."/>
            <person name="Makela M.R."/>
            <person name="Barry K."/>
            <person name="Chovatia M."/>
            <person name="Clum A."/>
            <person name="Daum C."/>
            <person name="Haridas S."/>
            <person name="He G."/>
            <person name="LaButti K."/>
            <person name="Lipzen A."/>
            <person name="Mondo S."/>
            <person name="Riley R."/>
            <person name="Salamov A."/>
            <person name="Simmons B.A."/>
            <person name="Magnuson J.K."/>
            <person name="Henrissat B."/>
            <person name="Mortensen U.H."/>
            <person name="Larsen T.O."/>
            <person name="Devries R.P."/>
            <person name="Grigoriev I.V."/>
            <person name="Machida M."/>
            <person name="Baker S.E."/>
            <person name="Andersen M.R."/>
        </authorList>
    </citation>
    <scope>NUCLEOTIDE SEQUENCE [LARGE SCALE GENOMIC DNA]</scope>
    <source>
        <strain evidence="2 3">CBS 117625</strain>
    </source>
</reference>
<name>A0A5N6SUH6_ASPPS</name>
<dbReference type="Proteomes" id="UP000325672">
    <property type="component" value="Unassembled WGS sequence"/>
</dbReference>
<dbReference type="RefSeq" id="XP_031912857.1">
    <property type="nucleotide sequence ID" value="XM_032054806.1"/>
</dbReference>
<dbReference type="OrthoDB" id="5366606at2759"/>